<evidence type="ECO:0000259" key="1">
    <source>
        <dbReference type="PROSITE" id="PS50055"/>
    </source>
</evidence>
<dbReference type="PANTHER" id="PTHR19134:SF449">
    <property type="entry name" value="TYROSINE-PROTEIN PHOSPHATASE 1"/>
    <property type="match status" value="1"/>
</dbReference>
<evidence type="ECO:0000313" key="3">
    <source>
        <dbReference type="EMBL" id="ARF11514.1"/>
    </source>
</evidence>
<protein>
    <submittedName>
        <fullName evidence="3">Protein-tyrosine phosphatase</fullName>
    </submittedName>
</protein>
<evidence type="ECO:0000259" key="2">
    <source>
        <dbReference type="PROSITE" id="PS50056"/>
    </source>
</evidence>
<dbReference type="PROSITE" id="PS00383">
    <property type="entry name" value="TYR_PHOSPHATASE_1"/>
    <property type="match status" value="1"/>
</dbReference>
<feature type="domain" description="Tyrosine-protein phosphatase" evidence="1">
    <location>
        <begin position="33"/>
        <end position="242"/>
    </location>
</feature>
<name>A0A1V0SIP4_9VIRU</name>
<proteinExistence type="predicted"/>
<dbReference type="Gene3D" id="3.90.190.10">
    <property type="entry name" value="Protein tyrosine phosphatase superfamily"/>
    <property type="match status" value="1"/>
</dbReference>
<dbReference type="CDD" id="cd00047">
    <property type="entry name" value="PTPc"/>
    <property type="match status" value="1"/>
</dbReference>
<dbReference type="InterPro" id="IPR000387">
    <property type="entry name" value="Tyr_Pase_dom"/>
</dbReference>
<dbReference type="Pfam" id="PF00102">
    <property type="entry name" value="Y_phosphatase"/>
    <property type="match status" value="1"/>
</dbReference>
<dbReference type="EMBL" id="KY684108">
    <property type="protein sequence ID" value="ARF11514.1"/>
    <property type="molecule type" value="Genomic_DNA"/>
</dbReference>
<dbReference type="SMART" id="SM00194">
    <property type="entry name" value="PTPc"/>
    <property type="match status" value="1"/>
</dbReference>
<dbReference type="InterPro" id="IPR016130">
    <property type="entry name" value="Tyr_Pase_AS"/>
</dbReference>
<organism evidence="3">
    <name type="scientific">Klosneuvirus KNV1</name>
    <dbReference type="NCBI Taxonomy" id="1977640"/>
    <lineage>
        <taxon>Viruses</taxon>
        <taxon>Varidnaviria</taxon>
        <taxon>Bamfordvirae</taxon>
        <taxon>Nucleocytoviricota</taxon>
        <taxon>Megaviricetes</taxon>
        <taxon>Imitervirales</taxon>
        <taxon>Mimiviridae</taxon>
        <taxon>Klosneuvirinae</taxon>
        <taxon>Klosneuvirus</taxon>
    </lineage>
</organism>
<dbReference type="PRINTS" id="PR00700">
    <property type="entry name" value="PRTYPHPHTASE"/>
</dbReference>
<gene>
    <name evidence="3" type="ORF">Klosneuvirus_1_371</name>
</gene>
<dbReference type="SUPFAM" id="SSF52799">
    <property type="entry name" value="(Phosphotyrosine protein) phosphatases II"/>
    <property type="match status" value="1"/>
</dbReference>
<dbReference type="GO" id="GO:0004725">
    <property type="term" value="F:protein tyrosine phosphatase activity"/>
    <property type="evidence" value="ECO:0007669"/>
    <property type="project" value="InterPro"/>
</dbReference>
<feature type="domain" description="Tyrosine specific protein phosphatases" evidence="2">
    <location>
        <begin position="160"/>
        <end position="233"/>
    </location>
</feature>
<dbReference type="InterPro" id="IPR000242">
    <property type="entry name" value="PTP_cat"/>
</dbReference>
<reference evidence="3" key="1">
    <citation type="journal article" date="2017" name="Science">
        <title>Giant viruses with an expanded complement of translation system components.</title>
        <authorList>
            <person name="Schulz F."/>
            <person name="Yutin N."/>
            <person name="Ivanova N.N."/>
            <person name="Ortega D.R."/>
            <person name="Lee T.K."/>
            <person name="Vierheilig J."/>
            <person name="Daims H."/>
            <person name="Horn M."/>
            <person name="Wagner M."/>
            <person name="Jensen G.J."/>
            <person name="Kyrpides N.C."/>
            <person name="Koonin E.V."/>
            <person name="Woyke T."/>
        </authorList>
    </citation>
    <scope>NUCLEOTIDE SEQUENCE</scope>
    <source>
        <strain evidence="3">KNV1</strain>
    </source>
</reference>
<dbReference type="PROSITE" id="PS50055">
    <property type="entry name" value="TYR_PHOSPHATASE_PTP"/>
    <property type="match status" value="1"/>
</dbReference>
<dbReference type="PANTHER" id="PTHR19134">
    <property type="entry name" value="RECEPTOR-TYPE TYROSINE-PROTEIN PHOSPHATASE"/>
    <property type="match status" value="1"/>
</dbReference>
<dbReference type="InterPro" id="IPR050348">
    <property type="entry name" value="Protein-Tyr_Phosphatase"/>
</dbReference>
<dbReference type="SMART" id="SM00404">
    <property type="entry name" value="PTPc_motif"/>
    <property type="match status" value="1"/>
</dbReference>
<dbReference type="PROSITE" id="PS50056">
    <property type="entry name" value="TYR_PHOSPHATASE_2"/>
    <property type="match status" value="1"/>
</dbReference>
<accession>A0A1V0SIP4</accession>
<dbReference type="InterPro" id="IPR029021">
    <property type="entry name" value="Prot-tyrosine_phosphatase-like"/>
</dbReference>
<sequence>MDICCTSSDCQEFAKIPQDLTLKRYNIAKFCNEKNNFSNILSSDESRVILSDDTYINANFIFDQYIATQQPNVNTIDDFWQMVYETNSHLVINLCGDNNYLPEKSNIYRTIKLTIINNVDKENIQLRKIELSNNLKSKTVYHITFKKWKDFDIPTEKDMDRLLSLVEILDNDTITDCRMIIHCKAGVGRTGTFIMIHHILKKIKGGEQIDFLEIVKNMRKARIGMVQTKKQFAFVKLFVNQRYIAKPKSKLSSSCGVKNYCINSKKQKHNLSYSTEIVSKF</sequence>
<dbReference type="InterPro" id="IPR003595">
    <property type="entry name" value="Tyr_Pase_cat"/>
</dbReference>